<dbReference type="AlphaFoldDB" id="C0PH40"/>
<protein>
    <submittedName>
        <fullName evidence="1">Uncharacterized protein</fullName>
    </submittedName>
</protein>
<sequence length="270" mass="30770">MSSSSDLEQQVATALRRVTPVAAAPAVDRGGAPDLAAAIQRRMASQRARGADAFYAKFASARSLADQTFSRRRVQLKGLKDQLRDLQSQLRESLTLQSCKEWKYRIATEPMSEATATNERLRSWVADFRDKRNKGAAIVFEQLQAVESLEANSNEDAEMAEKVPKAVLWYNKFLGFRVIGGERGVKFVFDKIDPQRPEKEYSFRVSPRSQCELKLLQVSGHQAMCLCYIIRFVPSIFHMHIFLKVIALSHQSSIVILMSRTLMNWRRIWI</sequence>
<dbReference type="PANTHER" id="PTHR14281">
    <property type="entry name" value="KINETOCHORE PROTEIN SPC25-RELATED"/>
    <property type="match status" value="1"/>
</dbReference>
<organism evidence="1">
    <name type="scientific">Zea mays</name>
    <name type="common">Maize</name>
    <dbReference type="NCBI Taxonomy" id="4577"/>
    <lineage>
        <taxon>Eukaryota</taxon>
        <taxon>Viridiplantae</taxon>
        <taxon>Streptophyta</taxon>
        <taxon>Embryophyta</taxon>
        <taxon>Tracheophyta</taxon>
        <taxon>Spermatophyta</taxon>
        <taxon>Magnoliopsida</taxon>
        <taxon>Liliopsida</taxon>
        <taxon>Poales</taxon>
        <taxon>Poaceae</taxon>
        <taxon>PACMAD clade</taxon>
        <taxon>Panicoideae</taxon>
        <taxon>Andropogonodae</taxon>
        <taxon>Andropogoneae</taxon>
        <taxon>Tripsacinae</taxon>
        <taxon>Zea</taxon>
    </lineage>
</organism>
<evidence type="ECO:0000313" key="1">
    <source>
        <dbReference type="EMBL" id="ACN34506.1"/>
    </source>
</evidence>
<dbReference type="GO" id="GO:0031262">
    <property type="term" value="C:Ndc80 complex"/>
    <property type="evidence" value="ECO:0007669"/>
    <property type="project" value="InterPro"/>
</dbReference>
<dbReference type="Gene3D" id="3.30.457.50">
    <property type="entry name" value="Chromosome segregation protein Spc25"/>
    <property type="match status" value="1"/>
</dbReference>
<dbReference type="ExpressionAtlas" id="C0PH40">
    <property type="expression patterns" value="baseline and differential"/>
</dbReference>
<dbReference type="EMBL" id="BT067609">
    <property type="protein sequence ID" value="ACN34506.1"/>
    <property type="molecule type" value="mRNA"/>
</dbReference>
<dbReference type="PANTHER" id="PTHR14281:SF2">
    <property type="entry name" value="KINETOCHORE PROTEIN SPC25"/>
    <property type="match status" value="1"/>
</dbReference>
<reference evidence="1" key="1">
    <citation type="journal article" date="2009" name="PLoS Genet.">
        <title>Sequencing, mapping, and analysis of 27,455 maize full-length cDNAs.</title>
        <authorList>
            <person name="Soderlund C."/>
            <person name="Descour A."/>
            <person name="Kudrna D."/>
            <person name="Bomhoff M."/>
            <person name="Boyd L."/>
            <person name="Currie J."/>
            <person name="Angelova A."/>
            <person name="Collura K."/>
            <person name="Wissotski M."/>
            <person name="Ashley E."/>
            <person name="Morrow D."/>
            <person name="Fernandes J."/>
            <person name="Walbot V."/>
            <person name="Yu Y."/>
        </authorList>
    </citation>
    <scope>NUCLEOTIDE SEQUENCE</scope>
    <source>
        <strain evidence="1">B73</strain>
    </source>
</reference>
<dbReference type="GO" id="GO:0007059">
    <property type="term" value="P:chromosome segregation"/>
    <property type="evidence" value="ECO:0007669"/>
    <property type="project" value="InterPro"/>
</dbReference>
<accession>C0PH40</accession>
<name>C0PH40_MAIZE</name>
<proteinExistence type="evidence at transcript level"/>
<dbReference type="CDD" id="cd23784">
    <property type="entry name" value="RWD_Spc25"/>
    <property type="match status" value="1"/>
</dbReference>
<dbReference type="InterPro" id="IPR045143">
    <property type="entry name" value="Spc25"/>
</dbReference>